<gene>
    <name evidence="1" type="ORF">OKA104_LOCUS46355</name>
</gene>
<feature type="non-terminal residue" evidence="1">
    <location>
        <position position="1"/>
    </location>
</feature>
<evidence type="ECO:0000313" key="1">
    <source>
        <dbReference type="EMBL" id="CAF4303943.1"/>
    </source>
</evidence>
<sequence length="19" mass="2084">VEATHPPAEIKNRDAPTTH</sequence>
<comment type="caution">
    <text evidence="1">The sequence shown here is derived from an EMBL/GenBank/DDBJ whole genome shotgun (WGS) entry which is preliminary data.</text>
</comment>
<dbReference type="AlphaFoldDB" id="A0A820I6N7"/>
<reference evidence="1" key="1">
    <citation type="submission" date="2021-02" db="EMBL/GenBank/DDBJ databases">
        <authorList>
            <person name="Nowell W R."/>
        </authorList>
    </citation>
    <scope>NUCLEOTIDE SEQUENCE</scope>
</reference>
<evidence type="ECO:0000313" key="2">
    <source>
        <dbReference type="Proteomes" id="UP000663881"/>
    </source>
</evidence>
<protein>
    <submittedName>
        <fullName evidence="1">Uncharacterized protein</fullName>
    </submittedName>
</protein>
<dbReference type="EMBL" id="CAJOAY010016727">
    <property type="protein sequence ID" value="CAF4303943.1"/>
    <property type="molecule type" value="Genomic_DNA"/>
</dbReference>
<accession>A0A820I6N7</accession>
<dbReference type="Proteomes" id="UP000663881">
    <property type="component" value="Unassembled WGS sequence"/>
</dbReference>
<organism evidence="1 2">
    <name type="scientific">Adineta steineri</name>
    <dbReference type="NCBI Taxonomy" id="433720"/>
    <lineage>
        <taxon>Eukaryota</taxon>
        <taxon>Metazoa</taxon>
        <taxon>Spiralia</taxon>
        <taxon>Gnathifera</taxon>
        <taxon>Rotifera</taxon>
        <taxon>Eurotatoria</taxon>
        <taxon>Bdelloidea</taxon>
        <taxon>Adinetida</taxon>
        <taxon>Adinetidae</taxon>
        <taxon>Adineta</taxon>
    </lineage>
</organism>
<name>A0A820I6N7_9BILA</name>
<proteinExistence type="predicted"/>